<evidence type="ECO:0000313" key="2">
    <source>
        <dbReference type="Proteomes" id="UP000423525"/>
    </source>
</evidence>
<evidence type="ECO:0000313" key="1">
    <source>
        <dbReference type="EMBL" id="VZH84875.1"/>
    </source>
</evidence>
<dbReference type="Proteomes" id="UP000423525">
    <property type="component" value="Chromosome"/>
</dbReference>
<organism evidence="1 2">
    <name type="scientific">Corynebacterium rouxii</name>
    <dbReference type="NCBI Taxonomy" id="2719119"/>
    <lineage>
        <taxon>Bacteria</taxon>
        <taxon>Bacillati</taxon>
        <taxon>Actinomycetota</taxon>
        <taxon>Actinomycetes</taxon>
        <taxon>Mycobacteriales</taxon>
        <taxon>Corynebacteriaceae</taxon>
        <taxon>Corynebacterium</taxon>
    </lineage>
</organism>
<dbReference type="RefSeq" id="WP_155872186.1">
    <property type="nucleotide sequence ID" value="NZ_CP168248.1"/>
</dbReference>
<name>A0A6I8MF57_9CORY</name>
<gene>
    <name evidence="1" type="ORF">FRC0190_00870</name>
</gene>
<dbReference type="EMBL" id="LR738855">
    <property type="protein sequence ID" value="VZH84875.1"/>
    <property type="molecule type" value="Genomic_DNA"/>
</dbReference>
<evidence type="ECO:0008006" key="3">
    <source>
        <dbReference type="Google" id="ProtNLM"/>
    </source>
</evidence>
<sequence length="160" mass="17073">MAWIFNKKNRPSAGPQLIPVTCEAVVSAIRAKGGDVHVDDAGFATTDVDGISVIIADSNNCVVLSVLTTADARVDDAPCDPERWVTAFNVNCIGPVMFTTTQPIDGRDTTIVHADYRILGAPYALTEEQLAQEVIHGVNAVTEAIRGYIEGFDVGDSPWG</sequence>
<dbReference type="KEGG" id="crf:FRC0190_00870"/>
<accession>A0A6I8MF57</accession>
<proteinExistence type="predicted"/>
<reference evidence="1 2" key="1">
    <citation type="submission" date="2019-11" db="EMBL/GenBank/DDBJ databases">
        <authorList>
            <person name="Brisse S."/>
        </authorList>
    </citation>
    <scope>NUCLEOTIDE SEQUENCE [LARGE SCALE GENOMIC DNA]</scope>
    <source>
        <strain evidence="1">FRC0190</strain>
    </source>
</reference>
<dbReference type="AlphaFoldDB" id="A0A6I8MF57"/>
<protein>
    <recommendedName>
        <fullName evidence="3">YbjN domain-containing protein</fullName>
    </recommendedName>
</protein>